<accession>E7GJT8</accession>
<reference evidence="2 3" key="1">
    <citation type="submission" date="2010-12" db="EMBL/GenBank/DDBJ databases">
        <title>The Genome Sequence of Clostridium symbiosum strain WAL-14163.</title>
        <authorList>
            <person name="Earl A."/>
            <person name="Ward D."/>
            <person name="Feldgarden M."/>
            <person name="Gevers D."/>
            <person name="Finegold S.M."/>
            <person name="Summanen P.H."/>
            <person name="Molitoris D.R."/>
            <person name="Vaisanen M.L."/>
            <person name="Daigneault M."/>
            <person name="Young S.K."/>
            <person name="Zeng Q."/>
            <person name="Gargeya S."/>
            <person name="Fitzgerald M."/>
            <person name="Haas B."/>
            <person name="Abouelleil A."/>
            <person name="Alvarado L."/>
            <person name="Arachchi H.M."/>
            <person name="Berlin A."/>
            <person name="Brown A."/>
            <person name="Chapman S.B."/>
            <person name="Chen Z."/>
            <person name="Dunbar C."/>
            <person name="Freedman E."/>
            <person name="Gearin G."/>
            <person name="Gellesch M."/>
            <person name="Goldberg J."/>
            <person name="Griggs A."/>
            <person name="Gujja S."/>
            <person name="Heilman E."/>
            <person name="Heiman D."/>
            <person name="Howarth C."/>
            <person name="Larson L."/>
            <person name="Lui A."/>
            <person name="MacDonald P.J.P."/>
            <person name="Mehta T."/>
            <person name="Montmayeur A."/>
            <person name="Murphy C."/>
            <person name="Neiman D."/>
            <person name="Pearson M."/>
            <person name="Priest M."/>
            <person name="Roberts A."/>
            <person name="Saif S."/>
            <person name="Shea T."/>
            <person name="Shenoy N."/>
            <person name="Sisk P."/>
            <person name="Stolte C."/>
            <person name="Sykes S."/>
            <person name="White J."/>
            <person name="Yandava C."/>
            <person name="Nusbaum C."/>
            <person name="Birren B."/>
        </authorList>
    </citation>
    <scope>NUCLEOTIDE SEQUENCE [LARGE SCALE GENOMIC DNA]</scope>
    <source>
        <strain evidence="2 3">WAL-14163</strain>
    </source>
</reference>
<feature type="transmembrane region" description="Helical" evidence="1">
    <location>
        <begin position="30"/>
        <end position="52"/>
    </location>
</feature>
<dbReference type="SUPFAM" id="SSF110296">
    <property type="entry name" value="Oligoxyloglucan reducing end-specific cellobiohydrolase"/>
    <property type="match status" value="1"/>
</dbReference>
<gene>
    <name evidence="2" type="ORF">HMPREF9474_01181</name>
</gene>
<keyword evidence="1" id="KW-0812">Transmembrane</keyword>
<evidence type="ECO:0000313" key="2">
    <source>
        <dbReference type="EMBL" id="EGA94832.1"/>
    </source>
</evidence>
<comment type="caution">
    <text evidence="2">The sequence shown here is derived from an EMBL/GenBank/DDBJ whole genome shotgun (WGS) entry which is preliminary data.</text>
</comment>
<evidence type="ECO:0000313" key="3">
    <source>
        <dbReference type="Proteomes" id="UP000002970"/>
    </source>
</evidence>
<evidence type="ECO:0000256" key="1">
    <source>
        <dbReference type="SAM" id="Phobius"/>
    </source>
</evidence>
<dbReference type="CDD" id="cd15482">
    <property type="entry name" value="Sialidase_non-viral"/>
    <property type="match status" value="1"/>
</dbReference>
<dbReference type="InterPro" id="IPR015943">
    <property type="entry name" value="WD40/YVTN_repeat-like_dom_sf"/>
</dbReference>
<dbReference type="HOGENOM" id="CLU_035212_0_0_9"/>
<sequence length="512" mass="57926">MLGSAADFTIGLRQSVNYGEMLMKKIKWAIFRRVMINPLTAVLYWVLCYHLYSLCQFGRKQKNLPILAACLLLFAAVFFAAVFRATKAEREPQAEDGAIENRKPFGKKLMWISFMGFAVLTLYYGPLIYRSAQAYEGRLSWYIDEAKHKRSVELVHDNIYSDGIQGLFDDLGEKLELPEELYLSSGFNLHFGEDGTIYTIDTFLYGWDEYGNKESYLISYDREKSENEITVYLDNEVSGARDEDKLLKPMITILSHVPIRETVSIWTEKEYGILYYGMRKWGDNSEGIIFMDDQGGTRAADRSQADIRGYTVSLFVPGKEDEITPVRYLQVDNLESPDFGVAEEKDSASQAHSSAEEFCLDQKECFRLNPVDAALGKRYYSLEGSKDNGKTWEVINEDPFLGQGGGAAGITFINSNLGFMALSHNGGDEAELYRTEDGGRTTTRVELPYSVMEEKPNPDEPFDFPSMPYEEDGTLKMLIGQGADGDYHGGSKGLYQSTDQGKTWEFVEEIVD</sequence>
<proteinExistence type="predicted"/>
<dbReference type="Gene3D" id="2.130.10.10">
    <property type="entry name" value="YVTN repeat-like/Quinoprotein amine dehydrogenase"/>
    <property type="match status" value="1"/>
</dbReference>
<protein>
    <submittedName>
        <fullName evidence="2">Uncharacterized protein</fullName>
    </submittedName>
</protein>
<name>E7GJT8_CLOS6</name>
<dbReference type="EMBL" id="ADLQ01000032">
    <property type="protein sequence ID" value="EGA94832.1"/>
    <property type="molecule type" value="Genomic_DNA"/>
</dbReference>
<keyword evidence="1" id="KW-0472">Membrane</keyword>
<keyword evidence="3" id="KW-1185">Reference proteome</keyword>
<feature type="transmembrane region" description="Helical" evidence="1">
    <location>
        <begin position="64"/>
        <end position="83"/>
    </location>
</feature>
<dbReference type="AlphaFoldDB" id="E7GJT8"/>
<feature type="transmembrane region" description="Helical" evidence="1">
    <location>
        <begin position="109"/>
        <end position="129"/>
    </location>
</feature>
<organism evidence="2 3">
    <name type="scientific">Clostridium symbiosum (strain WAL-14163)</name>
    <dbReference type="NCBI Taxonomy" id="742740"/>
    <lineage>
        <taxon>Bacteria</taxon>
        <taxon>Bacillati</taxon>
        <taxon>Bacillota</taxon>
        <taxon>Clostridia</taxon>
        <taxon>Lachnospirales</taxon>
        <taxon>Lachnospiraceae</taxon>
        <taxon>Otoolea</taxon>
    </lineage>
</organism>
<dbReference type="Proteomes" id="UP000002970">
    <property type="component" value="Unassembled WGS sequence"/>
</dbReference>
<keyword evidence="1" id="KW-1133">Transmembrane helix</keyword>
<dbReference type="eggNOG" id="COG4447">
    <property type="taxonomic scope" value="Bacteria"/>
</dbReference>
<dbReference type="STRING" id="1512.GCA_900049235_01291"/>